<evidence type="ECO:0000256" key="1">
    <source>
        <dbReference type="SAM" id="MobiDB-lite"/>
    </source>
</evidence>
<dbReference type="AlphaFoldDB" id="A0A5B7ETW5"/>
<name>A0A5B7ETW5_PORTR</name>
<organism evidence="2 3">
    <name type="scientific">Portunus trituberculatus</name>
    <name type="common">Swimming crab</name>
    <name type="synonym">Neptunus trituberculatus</name>
    <dbReference type="NCBI Taxonomy" id="210409"/>
    <lineage>
        <taxon>Eukaryota</taxon>
        <taxon>Metazoa</taxon>
        <taxon>Ecdysozoa</taxon>
        <taxon>Arthropoda</taxon>
        <taxon>Crustacea</taxon>
        <taxon>Multicrustacea</taxon>
        <taxon>Malacostraca</taxon>
        <taxon>Eumalacostraca</taxon>
        <taxon>Eucarida</taxon>
        <taxon>Decapoda</taxon>
        <taxon>Pleocyemata</taxon>
        <taxon>Brachyura</taxon>
        <taxon>Eubrachyura</taxon>
        <taxon>Portunoidea</taxon>
        <taxon>Portunidae</taxon>
        <taxon>Portuninae</taxon>
        <taxon>Portunus</taxon>
    </lineage>
</organism>
<evidence type="ECO:0000313" key="2">
    <source>
        <dbReference type="EMBL" id="MPC36519.1"/>
    </source>
</evidence>
<reference evidence="2 3" key="1">
    <citation type="submission" date="2019-05" db="EMBL/GenBank/DDBJ databases">
        <title>Another draft genome of Portunus trituberculatus and its Hox gene families provides insights of decapod evolution.</title>
        <authorList>
            <person name="Jeong J.-H."/>
            <person name="Song I."/>
            <person name="Kim S."/>
            <person name="Choi T."/>
            <person name="Kim D."/>
            <person name="Ryu S."/>
            <person name="Kim W."/>
        </authorList>
    </citation>
    <scope>NUCLEOTIDE SEQUENCE [LARGE SCALE GENOMIC DNA]</scope>
    <source>
        <tissue evidence="2">Muscle</tissue>
    </source>
</reference>
<keyword evidence="3" id="KW-1185">Reference proteome</keyword>
<evidence type="ECO:0000313" key="3">
    <source>
        <dbReference type="Proteomes" id="UP000324222"/>
    </source>
</evidence>
<sequence length="73" mass="8298">MRSKWRIIAESSGEGVSPRARQYKQCYHCSPSGISQQQTRGQQGSDSRRRTSSGAEEHNERNFIKHSIKFGSN</sequence>
<accession>A0A5B7ETW5</accession>
<gene>
    <name evidence="2" type="ORF">E2C01_029981</name>
</gene>
<dbReference type="EMBL" id="VSRR010003538">
    <property type="protein sequence ID" value="MPC36519.1"/>
    <property type="molecule type" value="Genomic_DNA"/>
</dbReference>
<protein>
    <submittedName>
        <fullName evidence="2">Uncharacterized protein</fullName>
    </submittedName>
</protein>
<feature type="region of interest" description="Disordered" evidence="1">
    <location>
        <begin position="1"/>
        <end position="73"/>
    </location>
</feature>
<feature type="compositionally biased region" description="Polar residues" evidence="1">
    <location>
        <begin position="32"/>
        <end position="45"/>
    </location>
</feature>
<dbReference type="Proteomes" id="UP000324222">
    <property type="component" value="Unassembled WGS sequence"/>
</dbReference>
<feature type="compositionally biased region" description="Basic residues" evidence="1">
    <location>
        <begin position="64"/>
        <end position="73"/>
    </location>
</feature>
<proteinExistence type="predicted"/>
<comment type="caution">
    <text evidence="2">The sequence shown here is derived from an EMBL/GenBank/DDBJ whole genome shotgun (WGS) entry which is preliminary data.</text>
</comment>